<organism evidence="3 4">
    <name type="scientific">Romboutsia maritimum</name>
    <dbReference type="NCBI Taxonomy" id="2020948"/>
    <lineage>
        <taxon>Bacteria</taxon>
        <taxon>Bacillati</taxon>
        <taxon>Bacillota</taxon>
        <taxon>Clostridia</taxon>
        <taxon>Peptostreptococcales</taxon>
        <taxon>Peptostreptococcaceae</taxon>
        <taxon>Romboutsia</taxon>
    </lineage>
</organism>
<dbReference type="InterPro" id="IPR019606">
    <property type="entry name" value="GerMN"/>
</dbReference>
<name>A0A371IW41_9FIRM</name>
<dbReference type="OrthoDB" id="1683231at2"/>
<dbReference type="Pfam" id="PF10646">
    <property type="entry name" value="Germane"/>
    <property type="match status" value="1"/>
</dbReference>
<feature type="domain" description="GerMN" evidence="2">
    <location>
        <begin position="86"/>
        <end position="171"/>
    </location>
</feature>
<dbReference type="EMBL" id="NOJZ02000001">
    <property type="protein sequence ID" value="RDY24688.1"/>
    <property type="molecule type" value="Genomic_DNA"/>
</dbReference>
<dbReference type="Proteomes" id="UP000243494">
    <property type="component" value="Unassembled WGS sequence"/>
</dbReference>
<keyword evidence="1" id="KW-0732">Signal</keyword>
<evidence type="ECO:0000256" key="1">
    <source>
        <dbReference type="SAM" id="SignalP"/>
    </source>
</evidence>
<comment type="caution">
    <text evidence="3">The sequence shown here is derived from an EMBL/GenBank/DDBJ whole genome shotgun (WGS) entry which is preliminary data.</text>
</comment>
<evidence type="ECO:0000313" key="4">
    <source>
        <dbReference type="Proteomes" id="UP000243494"/>
    </source>
</evidence>
<dbReference type="SMART" id="SM00909">
    <property type="entry name" value="Germane"/>
    <property type="match status" value="1"/>
</dbReference>
<keyword evidence="4" id="KW-1185">Reference proteome</keyword>
<feature type="signal peptide" evidence="1">
    <location>
        <begin position="1"/>
        <end position="19"/>
    </location>
</feature>
<proteinExistence type="predicted"/>
<evidence type="ECO:0000313" key="3">
    <source>
        <dbReference type="EMBL" id="RDY24688.1"/>
    </source>
</evidence>
<sequence>MLKKIIVIFTFIIPFLALCSGCSNIPDSAKEASITSKIPISSNVSNNKKDTSKNNESNNIIATIYTSDIDSENLINKKVTLKELTAESIFEELKNCDVVTKGTKLNKFESYIDSSNNSVGVINFSKEFYDFNLGSSFEVMMLDSIAKTYIENFNLDKLKILVDGQEYESGHILFQKDDYFMKESFN</sequence>
<dbReference type="RefSeq" id="WP_095404953.1">
    <property type="nucleotide sequence ID" value="NZ_NOJZ02000001.1"/>
</dbReference>
<accession>A0A371IW41</accession>
<feature type="chain" id="PRO_5038346810" description="GerMN domain-containing protein" evidence="1">
    <location>
        <begin position="20"/>
        <end position="186"/>
    </location>
</feature>
<evidence type="ECO:0000259" key="2">
    <source>
        <dbReference type="SMART" id="SM00909"/>
    </source>
</evidence>
<gene>
    <name evidence="3" type="ORF">CHF27_000365</name>
</gene>
<dbReference type="AlphaFoldDB" id="A0A371IW41"/>
<protein>
    <recommendedName>
        <fullName evidence="2">GerMN domain-containing protein</fullName>
    </recommendedName>
</protein>
<reference evidence="3 4" key="1">
    <citation type="journal article" date="2017" name="Genome Announc.">
        <title>Draft Genome Sequence of Romboutsia maritimum sp. nov. Strain CCRI-22766(T), Isolated from Coastal Estuarine Mud.</title>
        <authorList>
            <person name="Maheux A.F."/>
            <person name="Boudreau D.K."/>
            <person name="Berube E."/>
            <person name="Boissinot M."/>
            <person name="Raymond F."/>
            <person name="Brodeur S."/>
            <person name="Corbeil J."/>
            <person name="Brightwell G."/>
            <person name="Broda D."/>
            <person name="Omar R.F."/>
            <person name="Bergeron M.G."/>
        </authorList>
    </citation>
    <scope>NUCLEOTIDE SEQUENCE [LARGE SCALE GENOMIC DNA]</scope>
    <source>
        <strain evidence="3 4">CCRI-22766</strain>
    </source>
</reference>